<evidence type="ECO:0000313" key="1">
    <source>
        <dbReference type="EMBL" id="KAK3687048.1"/>
    </source>
</evidence>
<proteinExistence type="predicted"/>
<organism evidence="1 2">
    <name type="scientific">Vermiconidia calcicola</name>
    <dbReference type="NCBI Taxonomy" id="1690605"/>
    <lineage>
        <taxon>Eukaryota</taxon>
        <taxon>Fungi</taxon>
        <taxon>Dikarya</taxon>
        <taxon>Ascomycota</taxon>
        <taxon>Pezizomycotina</taxon>
        <taxon>Dothideomycetes</taxon>
        <taxon>Dothideomycetidae</taxon>
        <taxon>Mycosphaerellales</taxon>
        <taxon>Extremaceae</taxon>
        <taxon>Vermiconidia</taxon>
    </lineage>
</organism>
<name>A0ACC3MGA5_9PEZI</name>
<evidence type="ECO:0000313" key="2">
    <source>
        <dbReference type="Proteomes" id="UP001281147"/>
    </source>
</evidence>
<gene>
    <name evidence="1" type="ORF">LTR37_019210</name>
</gene>
<dbReference type="EMBL" id="JAUTXU010000290">
    <property type="protein sequence ID" value="KAK3687048.1"/>
    <property type="molecule type" value="Genomic_DNA"/>
</dbReference>
<accession>A0ACC3MGA5</accession>
<sequence length="361" mass="38329">MAALLDGRTVSMPFGACPYADKVLLVDNVISRGVLVHAGGRPRPDMPWVLLPTQATNLLRAHLREQAKGKAEAGREDEKRTRYAVMNDTMVGPGLAFPGSENTSRGNIATKGWERYAFGESAAGLSTFASLGREVKAKRATRAADADKAGARDLKVESSSTTGSSIKRSGHSAPPEVAAEREATLSTHNRRLHDTVSKPTTGASSTQSPYLTYQRARVAASQTTTSLTSQLGGGGGAWINAHKSPAVSSSIKPSVTASESQNWAAELAAKLEATGLTPAAKVDSSGKKAANEFEAEDLYSAPSSTRSERWKLSEQKSISSLTAEYDDAASSREVTDEDTDWEVIEGDNVEDEYVVVPKSAI</sequence>
<keyword evidence="2" id="KW-1185">Reference proteome</keyword>
<protein>
    <submittedName>
        <fullName evidence="1">Uncharacterized protein</fullName>
    </submittedName>
</protein>
<reference evidence="1" key="1">
    <citation type="submission" date="2023-07" db="EMBL/GenBank/DDBJ databases">
        <title>Black Yeasts Isolated from many extreme environments.</title>
        <authorList>
            <person name="Coleine C."/>
            <person name="Stajich J.E."/>
            <person name="Selbmann L."/>
        </authorList>
    </citation>
    <scope>NUCLEOTIDE SEQUENCE</scope>
    <source>
        <strain evidence="1">CCFEE 5714</strain>
    </source>
</reference>
<dbReference type="Proteomes" id="UP001281147">
    <property type="component" value="Unassembled WGS sequence"/>
</dbReference>
<comment type="caution">
    <text evidence="1">The sequence shown here is derived from an EMBL/GenBank/DDBJ whole genome shotgun (WGS) entry which is preliminary data.</text>
</comment>